<reference evidence="4" key="2">
    <citation type="journal article" date="2007" name="Science">
        <title>Draft genome sequence of the sexually transmitted pathogen Trichomonas vaginalis.</title>
        <authorList>
            <person name="Carlton J.M."/>
            <person name="Hirt R.P."/>
            <person name="Silva J.C."/>
            <person name="Delcher A.L."/>
            <person name="Schatz M."/>
            <person name="Zhao Q."/>
            <person name="Wortman J.R."/>
            <person name="Bidwell S.L."/>
            <person name="Alsmark U.C.M."/>
            <person name="Besteiro S."/>
            <person name="Sicheritz-Ponten T."/>
            <person name="Noel C.J."/>
            <person name="Dacks J.B."/>
            <person name="Foster P.G."/>
            <person name="Simillion C."/>
            <person name="Van de Peer Y."/>
            <person name="Miranda-Saavedra D."/>
            <person name="Barton G.J."/>
            <person name="Westrop G.D."/>
            <person name="Mueller S."/>
            <person name="Dessi D."/>
            <person name="Fiori P.L."/>
            <person name="Ren Q."/>
            <person name="Paulsen I."/>
            <person name="Zhang H."/>
            <person name="Bastida-Corcuera F.D."/>
            <person name="Simoes-Barbosa A."/>
            <person name="Brown M.T."/>
            <person name="Hayes R.D."/>
            <person name="Mukherjee M."/>
            <person name="Okumura C.Y."/>
            <person name="Schneider R."/>
            <person name="Smith A.J."/>
            <person name="Vanacova S."/>
            <person name="Villalvazo M."/>
            <person name="Haas B.J."/>
            <person name="Pertea M."/>
            <person name="Feldblyum T.V."/>
            <person name="Utterback T.R."/>
            <person name="Shu C.L."/>
            <person name="Osoegawa K."/>
            <person name="de Jong P.J."/>
            <person name="Hrdy I."/>
            <person name="Horvathova L."/>
            <person name="Zubacova Z."/>
            <person name="Dolezal P."/>
            <person name="Malik S.B."/>
            <person name="Logsdon J.M. Jr."/>
            <person name="Henze K."/>
            <person name="Gupta A."/>
            <person name="Wang C.C."/>
            <person name="Dunne R.L."/>
            <person name="Upcroft J.A."/>
            <person name="Upcroft P."/>
            <person name="White O."/>
            <person name="Salzberg S.L."/>
            <person name="Tang P."/>
            <person name="Chiu C.-H."/>
            <person name="Lee Y.-S."/>
            <person name="Embley T.M."/>
            <person name="Coombs G.H."/>
            <person name="Mottram J.C."/>
            <person name="Tachezy J."/>
            <person name="Fraser-Liggett C.M."/>
            <person name="Johnson P.J."/>
        </authorList>
    </citation>
    <scope>NUCLEOTIDE SEQUENCE [LARGE SCALE GENOMIC DNA]</scope>
    <source>
        <strain evidence="4">G3</strain>
    </source>
</reference>
<dbReference type="SUPFAM" id="SSF57863">
    <property type="entry name" value="ArfGap/RecO-like zinc finger"/>
    <property type="match status" value="1"/>
</dbReference>
<keyword evidence="5" id="KW-1185">Reference proteome</keyword>
<dbReference type="SMART" id="SM00105">
    <property type="entry name" value="ArfGap"/>
    <property type="match status" value="1"/>
</dbReference>
<feature type="compositionally biased region" description="Low complexity" evidence="2">
    <location>
        <begin position="414"/>
        <end position="445"/>
    </location>
</feature>
<evidence type="ECO:0000256" key="2">
    <source>
        <dbReference type="SAM" id="MobiDB-lite"/>
    </source>
</evidence>
<dbReference type="InterPro" id="IPR044820">
    <property type="entry name" value="AGD14-like"/>
</dbReference>
<feature type="region of interest" description="Disordered" evidence="2">
    <location>
        <begin position="289"/>
        <end position="445"/>
    </location>
</feature>
<organism evidence="4 5">
    <name type="scientific">Trichomonas vaginalis (strain ATCC PRA-98 / G3)</name>
    <dbReference type="NCBI Taxonomy" id="412133"/>
    <lineage>
        <taxon>Eukaryota</taxon>
        <taxon>Metamonada</taxon>
        <taxon>Parabasalia</taxon>
        <taxon>Trichomonadida</taxon>
        <taxon>Trichomonadidae</taxon>
        <taxon>Trichomonas</taxon>
    </lineage>
</organism>
<dbReference type="PROSITE" id="PS50115">
    <property type="entry name" value="ARFGAP"/>
    <property type="match status" value="1"/>
</dbReference>
<feature type="compositionally biased region" description="Gly residues" evidence="2">
    <location>
        <begin position="289"/>
        <end position="301"/>
    </location>
</feature>
<dbReference type="InterPro" id="IPR038508">
    <property type="entry name" value="ArfGAP_dom_sf"/>
</dbReference>
<evidence type="ECO:0000313" key="4">
    <source>
        <dbReference type="EMBL" id="EAX92305.1"/>
    </source>
</evidence>
<feature type="domain" description="Arf-GAP" evidence="3">
    <location>
        <begin position="37"/>
        <end position="157"/>
    </location>
</feature>
<proteinExistence type="predicted"/>
<feature type="region of interest" description="Disordered" evidence="2">
    <location>
        <begin position="160"/>
        <end position="238"/>
    </location>
</feature>
<keyword evidence="1" id="KW-0862">Zinc</keyword>
<feature type="compositionally biased region" description="Polar residues" evidence="2">
    <location>
        <begin position="358"/>
        <end position="371"/>
    </location>
</feature>
<dbReference type="InterPro" id="IPR037278">
    <property type="entry name" value="ARFGAP/RecO"/>
</dbReference>
<evidence type="ECO:0000313" key="5">
    <source>
        <dbReference type="Proteomes" id="UP000001542"/>
    </source>
</evidence>
<feature type="compositionally biased region" description="Low complexity" evidence="2">
    <location>
        <begin position="207"/>
        <end position="219"/>
    </location>
</feature>
<dbReference type="STRING" id="5722.A2FS13"/>
<keyword evidence="1" id="KW-0479">Metal-binding</keyword>
<evidence type="ECO:0000256" key="1">
    <source>
        <dbReference type="PROSITE-ProRule" id="PRU00288"/>
    </source>
</evidence>
<dbReference type="Proteomes" id="UP000001542">
    <property type="component" value="Unassembled WGS sequence"/>
</dbReference>
<dbReference type="Pfam" id="PF01412">
    <property type="entry name" value="ArfGap"/>
    <property type="match status" value="1"/>
</dbReference>
<gene>
    <name evidence="4" type="ORF">TVAG_337250</name>
</gene>
<dbReference type="CDD" id="cd08838">
    <property type="entry name" value="ArfGap_AGFG"/>
    <property type="match status" value="1"/>
</dbReference>
<dbReference type="PRINTS" id="PR00405">
    <property type="entry name" value="REVINTRACTNG"/>
</dbReference>
<accession>A2FS13</accession>
<name>A2FS13_TRIV3</name>
<dbReference type="SMR" id="A2FS13"/>
<dbReference type="EMBL" id="DS113974">
    <property type="protein sequence ID" value="EAX92305.1"/>
    <property type="molecule type" value="Genomic_DNA"/>
</dbReference>
<protein>
    <submittedName>
        <fullName evidence="4">ARF GAP-like zinc finger-containing protein</fullName>
    </submittedName>
</protein>
<dbReference type="VEuPathDB" id="TrichDB:TVAGG3_0187810"/>
<keyword evidence="1" id="KW-0863">Zinc-finger</keyword>
<dbReference type="OrthoDB" id="6036at2759"/>
<dbReference type="VEuPathDB" id="TrichDB:TVAG_337250"/>
<dbReference type="PANTHER" id="PTHR46085">
    <property type="entry name" value="ARFGAP/RECO-RELATED"/>
    <property type="match status" value="1"/>
</dbReference>
<dbReference type="Gene3D" id="1.10.220.150">
    <property type="entry name" value="Arf GTPase activating protein"/>
    <property type="match status" value="1"/>
</dbReference>
<dbReference type="GO" id="GO:0008270">
    <property type="term" value="F:zinc ion binding"/>
    <property type="evidence" value="ECO:0007669"/>
    <property type="project" value="UniProtKB-KW"/>
</dbReference>
<dbReference type="AlphaFoldDB" id="A2FS13"/>
<dbReference type="GO" id="GO:0005096">
    <property type="term" value="F:GTPase activator activity"/>
    <property type="evidence" value="ECO:0007669"/>
    <property type="project" value="InterPro"/>
</dbReference>
<dbReference type="eggNOG" id="KOG2056">
    <property type="taxonomic scope" value="Eukaryota"/>
</dbReference>
<feature type="compositionally biased region" description="Low complexity" evidence="2">
    <location>
        <begin position="160"/>
        <end position="180"/>
    </location>
</feature>
<feature type="compositionally biased region" description="Polar residues" evidence="2">
    <location>
        <begin position="335"/>
        <end position="348"/>
    </location>
</feature>
<evidence type="ECO:0000259" key="3">
    <source>
        <dbReference type="PROSITE" id="PS50115"/>
    </source>
</evidence>
<dbReference type="eggNOG" id="KOG0702">
    <property type="taxonomic scope" value="Eukaryota"/>
</dbReference>
<dbReference type="InterPro" id="IPR001164">
    <property type="entry name" value="ArfGAP_dom"/>
</dbReference>
<dbReference type="PANTHER" id="PTHR46085:SF3">
    <property type="entry name" value="ARF GTPASE ACTIVATING PROTEIN"/>
    <property type="match status" value="1"/>
</dbReference>
<sequence>MHDKLYCQTVGICLNLGLTEKVIQPIMSSSAVQKQHQKILRNLMKLPSNKKCADCGEQCAVQVDTTNAIFLCSICSGIHREFGFRIKSVSMATFTPEEIQKLQATNNDEFNRVWMAKWKASEDPFPIRDDANYNSRNNFLKRKYVDKLWYSKKAAMEAAPAPQPAAQSPAPQPAQQAPQQDIFGFGTPAPQPAAAPAQQAWSPFGGQPAAAPAAQPAQPKNALDDLLGPAPPQQVQQQNNRNDIKSLLDMMGPAPAQPKQNNAAMFGGSAQQTFGQPARPANTGFGQPANGGFGQPAGGFGQPANTGFGQPANQGFGQPAGGFGQPANTGFGQPAPNTGFGQPANQGFGQPASGFGQPANTGFGQPANTGFGQPARPANQGFGQPAGGFGQPANTGFGQPANTGFGQPAGGFGQPANQGFGQPANQGFGQPANRPQQNQQNFSLF</sequence>
<reference evidence="4" key="1">
    <citation type="submission" date="2006-10" db="EMBL/GenBank/DDBJ databases">
        <authorList>
            <person name="Amadeo P."/>
            <person name="Zhao Q."/>
            <person name="Wortman J."/>
            <person name="Fraser-Liggett C."/>
            <person name="Carlton J."/>
        </authorList>
    </citation>
    <scope>NUCLEOTIDE SEQUENCE</scope>
    <source>
        <strain evidence="4">G3</strain>
    </source>
</reference>
<dbReference type="OMA" id="IPSNNGW"/>
<feature type="compositionally biased region" description="Low complexity" evidence="2">
    <location>
        <begin position="302"/>
        <end position="317"/>
    </location>
</feature>
<dbReference type="InParanoid" id="A2FS13"/>